<comment type="cofactor">
    <cofactor evidence="7">
        <name>Fe(2+)</name>
        <dbReference type="ChEBI" id="CHEBI:29033"/>
    </cofactor>
    <text evidence="7">Binds 1 Fe(2+) ion per subunit.</text>
</comment>
<dbReference type="InterPro" id="IPR005123">
    <property type="entry name" value="Oxoglu/Fe-dep_dioxygenase_dom"/>
</dbReference>
<comment type="caution">
    <text evidence="9">The sequence shown here is derived from an EMBL/GenBank/DDBJ whole genome shotgun (WGS) entry which is preliminary data.</text>
</comment>
<dbReference type="InterPro" id="IPR006620">
    <property type="entry name" value="Pro_4_hyd_alph"/>
</dbReference>
<dbReference type="GO" id="GO:0051213">
    <property type="term" value="F:dioxygenase activity"/>
    <property type="evidence" value="ECO:0007669"/>
    <property type="project" value="UniProtKB-KW"/>
</dbReference>
<keyword evidence="3 7" id="KW-0847">Vitamin C</keyword>
<dbReference type="Pfam" id="PF13640">
    <property type="entry name" value="2OG-FeII_Oxy_3"/>
    <property type="match status" value="1"/>
</dbReference>
<feature type="domain" description="Fe2OG dioxygenase" evidence="8">
    <location>
        <begin position="78"/>
        <end position="175"/>
    </location>
</feature>
<keyword evidence="2 7" id="KW-0479">Metal-binding</keyword>
<keyword evidence="5 7" id="KW-0560">Oxidoreductase</keyword>
<evidence type="ECO:0000256" key="5">
    <source>
        <dbReference type="ARBA" id="ARBA00023002"/>
    </source>
</evidence>
<dbReference type="PANTHER" id="PTHR41536:SF1">
    <property type="entry name" value="PKHD-TYPE HYDROXYLASE YBIX"/>
    <property type="match status" value="1"/>
</dbReference>
<sequence length="223" mass="24919">MLVSIPNILSKANLSKINTLLEQGQFKDGKLTAGWHAKLVKNNQQLTGNDKITRQAIAILNQSLQRSAPFSRATLARKMRPPLFSRYEPGMSYGNHIDDAVMGADRGFRTDISFTVFLNDPDEYDGGELVMNSSVGEQKFKLQAGSAIIYPSTTLHRVAPVTKGTRQVIVSWIQSLVRSAEHREILHDIDTTRRALFEKEGKSTAFDLLSKSHANLLRLWAEP</sequence>
<evidence type="ECO:0000313" key="10">
    <source>
        <dbReference type="Proteomes" id="UP001597294"/>
    </source>
</evidence>
<dbReference type="SMART" id="SM00702">
    <property type="entry name" value="P4Hc"/>
    <property type="match status" value="1"/>
</dbReference>
<evidence type="ECO:0000256" key="6">
    <source>
        <dbReference type="ARBA" id="ARBA00023004"/>
    </source>
</evidence>
<dbReference type="Proteomes" id="UP001597294">
    <property type="component" value="Unassembled WGS sequence"/>
</dbReference>
<organism evidence="9 10">
    <name type="scientific">Kiloniella antarctica</name>
    <dbReference type="NCBI Taxonomy" id="1550907"/>
    <lineage>
        <taxon>Bacteria</taxon>
        <taxon>Pseudomonadati</taxon>
        <taxon>Pseudomonadota</taxon>
        <taxon>Alphaproteobacteria</taxon>
        <taxon>Rhodospirillales</taxon>
        <taxon>Kiloniellaceae</taxon>
        <taxon>Kiloniella</taxon>
    </lineage>
</organism>
<evidence type="ECO:0000256" key="7">
    <source>
        <dbReference type="HAMAP-Rule" id="MF_00657"/>
    </source>
</evidence>
<feature type="binding site" evidence="7">
    <location>
        <position position="166"/>
    </location>
    <ligand>
        <name>2-oxoglutarate</name>
        <dbReference type="ChEBI" id="CHEBI:16810"/>
    </ligand>
</feature>
<dbReference type="HAMAP" id="MF_00657">
    <property type="entry name" value="Hydroxyl_YbiX"/>
    <property type="match status" value="1"/>
</dbReference>
<keyword evidence="6 7" id="KW-0408">Iron</keyword>
<evidence type="ECO:0000256" key="4">
    <source>
        <dbReference type="ARBA" id="ARBA00022964"/>
    </source>
</evidence>
<feature type="binding site" evidence="7">
    <location>
        <position position="96"/>
    </location>
    <ligand>
        <name>Fe cation</name>
        <dbReference type="ChEBI" id="CHEBI:24875"/>
    </ligand>
</feature>
<accession>A0ABW5BJS4</accession>
<feature type="binding site" evidence="7">
    <location>
        <position position="98"/>
    </location>
    <ligand>
        <name>Fe cation</name>
        <dbReference type="ChEBI" id="CHEBI:24875"/>
    </ligand>
</feature>
<evidence type="ECO:0000256" key="3">
    <source>
        <dbReference type="ARBA" id="ARBA00022896"/>
    </source>
</evidence>
<comment type="cofactor">
    <cofactor evidence="1 7">
        <name>L-ascorbate</name>
        <dbReference type="ChEBI" id="CHEBI:38290"/>
    </cofactor>
</comment>
<dbReference type="InterPro" id="IPR023550">
    <property type="entry name" value="PKHD_hydroxylase"/>
</dbReference>
<reference evidence="10" key="1">
    <citation type="journal article" date="2019" name="Int. J. Syst. Evol. Microbiol.">
        <title>The Global Catalogue of Microorganisms (GCM) 10K type strain sequencing project: providing services to taxonomists for standard genome sequencing and annotation.</title>
        <authorList>
            <consortium name="The Broad Institute Genomics Platform"/>
            <consortium name="The Broad Institute Genome Sequencing Center for Infectious Disease"/>
            <person name="Wu L."/>
            <person name="Ma J."/>
        </authorList>
    </citation>
    <scope>NUCLEOTIDE SEQUENCE [LARGE SCALE GENOMIC DNA]</scope>
    <source>
        <strain evidence="10">CGMCC 4.7192</strain>
    </source>
</reference>
<evidence type="ECO:0000259" key="8">
    <source>
        <dbReference type="PROSITE" id="PS51471"/>
    </source>
</evidence>
<name>A0ABW5BJS4_9PROT</name>
<evidence type="ECO:0000256" key="2">
    <source>
        <dbReference type="ARBA" id="ARBA00022723"/>
    </source>
</evidence>
<dbReference type="Gene3D" id="2.60.120.620">
    <property type="entry name" value="q2cbj1_9rhob like domain"/>
    <property type="match status" value="1"/>
</dbReference>
<gene>
    <name evidence="9" type="ORF">ACFSKO_12185</name>
</gene>
<dbReference type="EMBL" id="JBHUII010000004">
    <property type="protein sequence ID" value="MFD2206382.1"/>
    <property type="molecule type" value="Genomic_DNA"/>
</dbReference>
<protein>
    <submittedName>
        <fullName evidence="9">Fe2+-dependent dioxygenase</fullName>
    </submittedName>
</protein>
<keyword evidence="4 7" id="KW-0223">Dioxygenase</keyword>
<keyword evidence="10" id="KW-1185">Reference proteome</keyword>
<evidence type="ECO:0000313" key="9">
    <source>
        <dbReference type="EMBL" id="MFD2206382.1"/>
    </source>
</evidence>
<dbReference type="PANTHER" id="PTHR41536">
    <property type="entry name" value="PKHD-TYPE HYDROXYLASE YBIX"/>
    <property type="match status" value="1"/>
</dbReference>
<dbReference type="InterPro" id="IPR044862">
    <property type="entry name" value="Pro_4_hyd_alph_FE2OG_OXY"/>
</dbReference>
<dbReference type="Gene3D" id="4.10.860.20">
    <property type="entry name" value="Rabenosyn, Rab binding domain"/>
    <property type="match status" value="1"/>
</dbReference>
<dbReference type="NCBIfam" id="NF003974">
    <property type="entry name" value="PRK05467.1-3"/>
    <property type="match status" value="1"/>
</dbReference>
<dbReference type="PROSITE" id="PS51471">
    <property type="entry name" value="FE2OG_OXY"/>
    <property type="match status" value="1"/>
</dbReference>
<feature type="binding site" evidence="7">
    <location>
        <position position="156"/>
    </location>
    <ligand>
        <name>Fe cation</name>
        <dbReference type="ChEBI" id="CHEBI:24875"/>
    </ligand>
</feature>
<dbReference type="RefSeq" id="WP_380251905.1">
    <property type="nucleotide sequence ID" value="NZ_JBHUII010000004.1"/>
</dbReference>
<evidence type="ECO:0000256" key="1">
    <source>
        <dbReference type="ARBA" id="ARBA00001961"/>
    </source>
</evidence>
<proteinExistence type="inferred from homology"/>
<dbReference type="NCBIfam" id="NF003975">
    <property type="entry name" value="PRK05467.1-4"/>
    <property type="match status" value="1"/>
</dbReference>